<dbReference type="PROSITE" id="PS50886">
    <property type="entry name" value="TRBD"/>
    <property type="match status" value="1"/>
</dbReference>
<dbReference type="GO" id="GO:0000287">
    <property type="term" value="F:magnesium ion binding"/>
    <property type="evidence" value="ECO:0007669"/>
    <property type="project" value="UniProtKB-UniRule"/>
</dbReference>
<evidence type="ECO:0000259" key="17">
    <source>
        <dbReference type="PROSITE" id="PS50886"/>
    </source>
</evidence>
<dbReference type="GO" id="GO:0009328">
    <property type="term" value="C:phenylalanine-tRNA ligase complex"/>
    <property type="evidence" value="ECO:0007669"/>
    <property type="project" value="TreeGrafter"/>
</dbReference>
<evidence type="ECO:0000256" key="13">
    <source>
        <dbReference type="ARBA" id="ARBA00023146"/>
    </source>
</evidence>
<keyword evidence="8 15" id="KW-0547">Nucleotide-binding</keyword>
<dbReference type="InterPro" id="IPR045864">
    <property type="entry name" value="aa-tRNA-synth_II/BPL/LPL"/>
</dbReference>
<dbReference type="GO" id="GO:0000049">
    <property type="term" value="F:tRNA binding"/>
    <property type="evidence" value="ECO:0007669"/>
    <property type="project" value="UniProtKB-UniRule"/>
</dbReference>
<dbReference type="InterPro" id="IPR012340">
    <property type="entry name" value="NA-bd_OB-fold"/>
</dbReference>
<evidence type="ECO:0000256" key="4">
    <source>
        <dbReference type="ARBA" id="ARBA00022490"/>
    </source>
</evidence>
<evidence type="ECO:0000256" key="16">
    <source>
        <dbReference type="PROSITE-ProRule" id="PRU00209"/>
    </source>
</evidence>
<proteinExistence type="inferred from homology"/>
<dbReference type="Pfam" id="PF17759">
    <property type="entry name" value="tRNA_synthFbeta"/>
    <property type="match status" value="1"/>
</dbReference>
<dbReference type="InterPro" id="IPR020825">
    <property type="entry name" value="Phe-tRNA_synthase-like_B3/B4"/>
</dbReference>
<dbReference type="HAMAP" id="MF_00283">
    <property type="entry name" value="Phe_tRNA_synth_beta1"/>
    <property type="match status" value="1"/>
</dbReference>
<dbReference type="InterPro" id="IPR041616">
    <property type="entry name" value="PheRS_beta_core"/>
</dbReference>
<keyword evidence="10 15" id="KW-0460">Magnesium</keyword>
<dbReference type="InterPro" id="IPR005121">
    <property type="entry name" value="Fdx_antiC-bd"/>
</dbReference>
<dbReference type="PROSITE" id="PS51447">
    <property type="entry name" value="FDX_ACB"/>
    <property type="match status" value="1"/>
</dbReference>
<dbReference type="GO" id="GO:0006432">
    <property type="term" value="P:phenylalanyl-tRNA aminoacylation"/>
    <property type="evidence" value="ECO:0007669"/>
    <property type="project" value="UniProtKB-UniRule"/>
</dbReference>
<dbReference type="PROSITE" id="PS51483">
    <property type="entry name" value="B5"/>
    <property type="match status" value="1"/>
</dbReference>
<reference evidence="20" key="2">
    <citation type="submission" date="2020-09" db="EMBL/GenBank/DDBJ databases">
        <authorList>
            <person name="Sun Q."/>
            <person name="Ohkuma M."/>
        </authorList>
    </citation>
    <scope>NUCLEOTIDE SEQUENCE</scope>
    <source>
        <strain evidence="20">JCM 13919</strain>
    </source>
</reference>
<dbReference type="SUPFAM" id="SSF50249">
    <property type="entry name" value="Nucleic acid-binding proteins"/>
    <property type="match status" value="1"/>
</dbReference>
<dbReference type="PANTHER" id="PTHR10947">
    <property type="entry name" value="PHENYLALANYL-TRNA SYNTHETASE BETA CHAIN AND LEUCINE-RICH REPEAT-CONTAINING PROTEIN 47"/>
    <property type="match status" value="1"/>
</dbReference>
<evidence type="ECO:0000256" key="15">
    <source>
        <dbReference type="HAMAP-Rule" id="MF_00283"/>
    </source>
</evidence>
<dbReference type="SMART" id="SM00874">
    <property type="entry name" value="B5"/>
    <property type="match status" value="1"/>
</dbReference>
<evidence type="ECO:0000256" key="12">
    <source>
        <dbReference type="ARBA" id="ARBA00022917"/>
    </source>
</evidence>
<dbReference type="InterPro" id="IPR036690">
    <property type="entry name" value="Fdx_antiC-bd_sf"/>
</dbReference>
<dbReference type="NCBIfam" id="TIGR00472">
    <property type="entry name" value="pheT_bact"/>
    <property type="match status" value="1"/>
</dbReference>
<evidence type="ECO:0000313" key="20">
    <source>
        <dbReference type="EMBL" id="GGI83214.1"/>
    </source>
</evidence>
<dbReference type="RefSeq" id="WP_131776105.1">
    <property type="nucleotide sequence ID" value="NZ_BMOB01000003.1"/>
</dbReference>
<evidence type="ECO:0000256" key="1">
    <source>
        <dbReference type="ARBA" id="ARBA00004496"/>
    </source>
</evidence>
<organism evidence="20 21">
    <name type="scientific">Legionella impletisoli</name>
    <dbReference type="NCBI Taxonomy" id="343510"/>
    <lineage>
        <taxon>Bacteria</taxon>
        <taxon>Pseudomonadati</taxon>
        <taxon>Pseudomonadota</taxon>
        <taxon>Gammaproteobacteria</taxon>
        <taxon>Legionellales</taxon>
        <taxon>Legionellaceae</taxon>
        <taxon>Legionella</taxon>
    </lineage>
</organism>
<dbReference type="Pfam" id="PF03484">
    <property type="entry name" value="B5"/>
    <property type="match status" value="1"/>
</dbReference>
<dbReference type="InterPro" id="IPR005146">
    <property type="entry name" value="B3/B4_tRNA-bd"/>
</dbReference>
<keyword evidence="21" id="KW-1185">Reference proteome</keyword>
<keyword evidence="9 15" id="KW-0067">ATP-binding</keyword>
<dbReference type="Gene3D" id="3.30.56.10">
    <property type="match status" value="2"/>
</dbReference>
<dbReference type="InterPro" id="IPR005147">
    <property type="entry name" value="tRNA_synthase_B5-dom"/>
</dbReference>
<keyword evidence="13 15" id="KW-0030">Aminoacyl-tRNA synthetase</keyword>
<dbReference type="EC" id="6.1.1.20" evidence="15"/>
<feature type="domain" description="FDX-ACB" evidence="18">
    <location>
        <begin position="697"/>
        <end position="791"/>
    </location>
</feature>
<dbReference type="InterPro" id="IPR002547">
    <property type="entry name" value="tRNA-bd_dom"/>
</dbReference>
<dbReference type="GO" id="GO:0004826">
    <property type="term" value="F:phenylalanine-tRNA ligase activity"/>
    <property type="evidence" value="ECO:0007669"/>
    <property type="project" value="UniProtKB-UniRule"/>
</dbReference>
<evidence type="ECO:0000256" key="2">
    <source>
        <dbReference type="ARBA" id="ARBA00008653"/>
    </source>
</evidence>
<name>A0A917JTE5_9GAMM</name>
<dbReference type="PANTHER" id="PTHR10947:SF0">
    <property type="entry name" value="PHENYLALANINE--TRNA LIGASE BETA SUBUNIT"/>
    <property type="match status" value="1"/>
</dbReference>
<comment type="cofactor">
    <cofactor evidence="15">
        <name>Mg(2+)</name>
        <dbReference type="ChEBI" id="CHEBI:18420"/>
    </cofactor>
    <text evidence="15">Binds 2 magnesium ions per tetramer.</text>
</comment>
<dbReference type="GO" id="GO:0005524">
    <property type="term" value="F:ATP binding"/>
    <property type="evidence" value="ECO:0007669"/>
    <property type="project" value="UniProtKB-UniRule"/>
</dbReference>
<dbReference type="CDD" id="cd00769">
    <property type="entry name" value="PheRS_beta_core"/>
    <property type="match status" value="1"/>
</dbReference>
<evidence type="ECO:0000256" key="6">
    <source>
        <dbReference type="ARBA" id="ARBA00022598"/>
    </source>
</evidence>
<keyword evidence="4 15" id="KW-0963">Cytoplasm</keyword>
<feature type="binding site" evidence="15">
    <location>
        <position position="460"/>
    </location>
    <ligand>
        <name>Mg(2+)</name>
        <dbReference type="ChEBI" id="CHEBI:18420"/>
        <note>shared with alpha subunit</note>
    </ligand>
</feature>
<dbReference type="FunFam" id="3.50.40.10:FF:000001">
    <property type="entry name" value="Phenylalanine--tRNA ligase beta subunit"/>
    <property type="match status" value="1"/>
</dbReference>
<dbReference type="InterPro" id="IPR009061">
    <property type="entry name" value="DNA-bd_dom_put_sf"/>
</dbReference>
<accession>A0A917JTE5</accession>
<feature type="domain" description="TRNA-binding" evidence="17">
    <location>
        <begin position="39"/>
        <end position="148"/>
    </location>
</feature>
<comment type="subcellular location">
    <subcellularLocation>
        <location evidence="1 15">Cytoplasm</location>
    </subcellularLocation>
</comment>
<dbReference type="FunFam" id="3.30.70.380:FF:000001">
    <property type="entry name" value="Phenylalanine--tRNA ligase beta subunit"/>
    <property type="match status" value="1"/>
</dbReference>
<dbReference type="AlphaFoldDB" id="A0A917JTE5"/>
<evidence type="ECO:0000256" key="3">
    <source>
        <dbReference type="ARBA" id="ARBA00011209"/>
    </source>
</evidence>
<dbReference type="FunFam" id="2.40.50.140:FF:000045">
    <property type="entry name" value="Phenylalanine--tRNA ligase beta subunit"/>
    <property type="match status" value="1"/>
</dbReference>
<dbReference type="SMART" id="SM00873">
    <property type="entry name" value="B3_4"/>
    <property type="match status" value="1"/>
</dbReference>
<protein>
    <recommendedName>
        <fullName evidence="15">Phenylalanine--tRNA ligase beta subunit</fullName>
        <ecNumber evidence="15">6.1.1.20</ecNumber>
    </recommendedName>
    <alternativeName>
        <fullName evidence="15">Phenylalanyl-tRNA synthetase beta subunit</fullName>
        <shortName evidence="15">PheRS</shortName>
    </alternativeName>
</protein>
<gene>
    <name evidence="15 20" type="primary">pheT</name>
    <name evidence="20" type="ORF">GCM10007966_09720</name>
</gene>
<dbReference type="SUPFAM" id="SSF56037">
    <property type="entry name" value="PheT/TilS domain"/>
    <property type="match status" value="1"/>
</dbReference>
<evidence type="ECO:0000256" key="5">
    <source>
        <dbReference type="ARBA" id="ARBA00022555"/>
    </source>
</evidence>
<keyword evidence="12 15" id="KW-0648">Protein biosynthesis</keyword>
<dbReference type="Gene3D" id="3.50.40.10">
    <property type="entry name" value="Phenylalanyl-trna Synthetase, Chain B, domain 3"/>
    <property type="match status" value="1"/>
</dbReference>
<dbReference type="Gene3D" id="2.40.50.140">
    <property type="entry name" value="Nucleic acid-binding proteins"/>
    <property type="match status" value="1"/>
</dbReference>
<dbReference type="EMBL" id="BMOB01000003">
    <property type="protein sequence ID" value="GGI83214.1"/>
    <property type="molecule type" value="Genomic_DNA"/>
</dbReference>
<dbReference type="CDD" id="cd02796">
    <property type="entry name" value="tRNA_bind_bactPheRS"/>
    <property type="match status" value="1"/>
</dbReference>
<dbReference type="SMART" id="SM00896">
    <property type="entry name" value="FDX-ACB"/>
    <property type="match status" value="1"/>
</dbReference>
<dbReference type="Gene3D" id="3.30.70.380">
    <property type="entry name" value="Ferrodoxin-fold anticodon-binding domain"/>
    <property type="match status" value="1"/>
</dbReference>
<dbReference type="Gene3D" id="3.30.930.10">
    <property type="entry name" value="Bira Bifunctional Protein, Domain 2"/>
    <property type="match status" value="1"/>
</dbReference>
<dbReference type="FunFam" id="3.30.56.10:FF:000002">
    <property type="entry name" value="Phenylalanine--tRNA ligase beta subunit"/>
    <property type="match status" value="1"/>
</dbReference>
<sequence>MKVSESWLREWVNPALTAQELAAQLTMAGLEVDAVNPVAGDFTNVVVAEVVSTEPHPQADKLTICRVNTNEGAPCTVVCGASNVRRGLKVALAKLGATLPGGFKIKEVKLRGQLSQGMLCSASELALEESSEGIMELPEDAPVGMDIREYMTLNDHILDIDLTPNRADCFSILGVAREAAALNHLTLTSIPAKTIPAQIEQSLPIDAKAPNACPQYYGRVIKDINPHAVTPLWLKERLRRGGIRSLHPVVDVTNYVMLELGQPMHAFDLDALDKAIEIRYAREGETLMLLDGQEVELSPAVLLIADKSKPLAMAGIMGGESSAVHPQTTNLFLESAYFNPVAIAGVARQYGLCTDSSQRFERGVDPALQRIAMERATELLQDIVGGQAGPLTSFNEPNALPPAVDITFNPNRVEQLTGVQLSDTEMKAILNHLGMQVDSKEPLWKVRVPSHRFDIALEVDLIEEIIRLNGYDAISAQPMMIQAEAGVENQTEQMITRVSRFLSHRGYHETISYSFVDPELQAILYPESSTLKLLNPISQELSEMRAGMWPGLIASMIYNLHRQQTAIKLFEAGVVFDMESGELKEQPCIAGLLVGEKGALNWSEQTRPFDLFDLKGDLEALFDHLNIDCLEFRAKKHPALHPGKAAGIYLNQNQVGWLGVLHPKIVDELDFNGEVLLFELKINVLTQPSPIHYQSISKYPQIRRDLSLLVDASIPVSDIEKTIQSVVNATWLKGFDVFDVYTGVNIPKGKKSVAIALTLQDATRTLVDSEINAVISAIIKSLEEQFEIILRD</sequence>
<keyword evidence="7 15" id="KW-0479">Metal-binding</keyword>
<comment type="caution">
    <text evidence="20">The sequence shown here is derived from an EMBL/GenBank/DDBJ whole genome shotgun (WGS) entry which is preliminary data.</text>
</comment>
<dbReference type="FunFam" id="3.30.930.10:FF:000022">
    <property type="entry name" value="Phenylalanine--tRNA ligase beta subunit"/>
    <property type="match status" value="1"/>
</dbReference>
<dbReference type="InterPro" id="IPR004532">
    <property type="entry name" value="Phe-tRNA-ligase_IIc_bsu_bact"/>
</dbReference>
<evidence type="ECO:0000256" key="7">
    <source>
        <dbReference type="ARBA" id="ARBA00022723"/>
    </source>
</evidence>
<dbReference type="Pfam" id="PF03483">
    <property type="entry name" value="B3_4"/>
    <property type="match status" value="1"/>
</dbReference>
<evidence type="ECO:0000313" key="21">
    <source>
        <dbReference type="Proteomes" id="UP000630149"/>
    </source>
</evidence>
<dbReference type="SUPFAM" id="SSF54991">
    <property type="entry name" value="Anticodon-binding domain of PheRS"/>
    <property type="match status" value="1"/>
</dbReference>
<keyword evidence="11 16" id="KW-0694">RNA-binding</keyword>
<evidence type="ECO:0000256" key="11">
    <source>
        <dbReference type="ARBA" id="ARBA00022884"/>
    </source>
</evidence>
<comment type="similarity">
    <text evidence="2 15">Belongs to the phenylalanyl-tRNA synthetase beta subunit family. Type 1 subfamily.</text>
</comment>
<dbReference type="Proteomes" id="UP000630149">
    <property type="component" value="Unassembled WGS sequence"/>
</dbReference>
<evidence type="ECO:0000256" key="14">
    <source>
        <dbReference type="ARBA" id="ARBA00049255"/>
    </source>
</evidence>
<feature type="binding site" evidence="15">
    <location>
        <position position="463"/>
    </location>
    <ligand>
        <name>Mg(2+)</name>
        <dbReference type="ChEBI" id="CHEBI:18420"/>
        <note>shared with alpha subunit</note>
    </ligand>
</feature>
<feature type="domain" description="B5" evidence="19">
    <location>
        <begin position="401"/>
        <end position="476"/>
    </location>
</feature>
<keyword evidence="6 15" id="KW-0436">Ligase</keyword>
<comment type="subunit">
    <text evidence="3 15">Tetramer of two alpha and two beta subunits.</text>
</comment>
<dbReference type="NCBIfam" id="NF045760">
    <property type="entry name" value="YtpR"/>
    <property type="match status" value="1"/>
</dbReference>
<evidence type="ECO:0000259" key="19">
    <source>
        <dbReference type="PROSITE" id="PS51483"/>
    </source>
</evidence>
<feature type="binding site" evidence="15">
    <location>
        <position position="454"/>
    </location>
    <ligand>
        <name>Mg(2+)</name>
        <dbReference type="ChEBI" id="CHEBI:18420"/>
        <note>shared with alpha subunit</note>
    </ligand>
</feature>
<dbReference type="OrthoDB" id="9805455at2"/>
<dbReference type="SUPFAM" id="SSF55681">
    <property type="entry name" value="Class II aaRS and biotin synthetases"/>
    <property type="match status" value="1"/>
</dbReference>
<evidence type="ECO:0000259" key="18">
    <source>
        <dbReference type="PROSITE" id="PS51447"/>
    </source>
</evidence>
<dbReference type="Pfam" id="PF03147">
    <property type="entry name" value="FDX-ACB"/>
    <property type="match status" value="1"/>
</dbReference>
<evidence type="ECO:0000256" key="10">
    <source>
        <dbReference type="ARBA" id="ARBA00022842"/>
    </source>
</evidence>
<evidence type="ECO:0000256" key="8">
    <source>
        <dbReference type="ARBA" id="ARBA00022741"/>
    </source>
</evidence>
<feature type="binding site" evidence="15">
    <location>
        <position position="464"/>
    </location>
    <ligand>
        <name>Mg(2+)</name>
        <dbReference type="ChEBI" id="CHEBI:18420"/>
        <note>shared with alpha subunit</note>
    </ligand>
</feature>
<dbReference type="InterPro" id="IPR033714">
    <property type="entry name" value="tRNA_bind_bactPheRS"/>
</dbReference>
<dbReference type="InterPro" id="IPR045060">
    <property type="entry name" value="Phe-tRNA-ligase_IIc_bsu"/>
</dbReference>
<keyword evidence="5 16" id="KW-0820">tRNA-binding</keyword>
<dbReference type="SUPFAM" id="SSF46955">
    <property type="entry name" value="Putative DNA-binding domain"/>
    <property type="match status" value="1"/>
</dbReference>
<comment type="catalytic activity">
    <reaction evidence="14 15">
        <text>tRNA(Phe) + L-phenylalanine + ATP = L-phenylalanyl-tRNA(Phe) + AMP + diphosphate + H(+)</text>
        <dbReference type="Rhea" id="RHEA:19413"/>
        <dbReference type="Rhea" id="RHEA-COMP:9668"/>
        <dbReference type="Rhea" id="RHEA-COMP:9699"/>
        <dbReference type="ChEBI" id="CHEBI:15378"/>
        <dbReference type="ChEBI" id="CHEBI:30616"/>
        <dbReference type="ChEBI" id="CHEBI:33019"/>
        <dbReference type="ChEBI" id="CHEBI:58095"/>
        <dbReference type="ChEBI" id="CHEBI:78442"/>
        <dbReference type="ChEBI" id="CHEBI:78531"/>
        <dbReference type="ChEBI" id="CHEBI:456215"/>
        <dbReference type="EC" id="6.1.1.20"/>
    </reaction>
</comment>
<dbReference type="Pfam" id="PF01588">
    <property type="entry name" value="tRNA_bind"/>
    <property type="match status" value="1"/>
</dbReference>
<evidence type="ECO:0000256" key="9">
    <source>
        <dbReference type="ARBA" id="ARBA00022840"/>
    </source>
</evidence>
<reference evidence="20" key="1">
    <citation type="journal article" date="2014" name="Int. J. Syst. Evol. Microbiol.">
        <title>Complete genome sequence of Corynebacterium casei LMG S-19264T (=DSM 44701T), isolated from a smear-ripened cheese.</title>
        <authorList>
            <consortium name="US DOE Joint Genome Institute (JGI-PGF)"/>
            <person name="Walter F."/>
            <person name="Albersmeier A."/>
            <person name="Kalinowski J."/>
            <person name="Ruckert C."/>
        </authorList>
    </citation>
    <scope>NUCLEOTIDE SEQUENCE</scope>
    <source>
        <strain evidence="20">JCM 13919</strain>
    </source>
</reference>